<reference evidence="2 3" key="1">
    <citation type="journal article" date="2012" name="J. Bacteriol.">
        <title>Genome Sequence of n-Alkane-Degrading Hydrocarboniphaga effusa Strain AP103T (ATCC BAA-332T).</title>
        <authorList>
            <person name="Chang H.K."/>
            <person name="Zylstra G.J."/>
            <person name="Chae J.C."/>
        </authorList>
    </citation>
    <scope>NUCLEOTIDE SEQUENCE [LARGE SCALE GENOMIC DNA]</scope>
    <source>
        <strain evidence="2 3">AP103</strain>
    </source>
</reference>
<gene>
    <name evidence="2" type="ORF">WQQ_13450</name>
</gene>
<evidence type="ECO:0000313" key="3">
    <source>
        <dbReference type="Proteomes" id="UP000003704"/>
    </source>
</evidence>
<dbReference type="RefSeq" id="WP_007184299.1">
    <property type="nucleotide sequence ID" value="NZ_AKGD01000001.1"/>
</dbReference>
<comment type="caution">
    <text evidence="2">The sequence shown here is derived from an EMBL/GenBank/DDBJ whole genome shotgun (WGS) entry which is preliminary data.</text>
</comment>
<keyword evidence="1" id="KW-0472">Membrane</keyword>
<accession>I8TC41</accession>
<protein>
    <submittedName>
        <fullName evidence="2">Uncharacterized protein</fullName>
    </submittedName>
</protein>
<feature type="transmembrane region" description="Helical" evidence="1">
    <location>
        <begin position="17"/>
        <end position="36"/>
    </location>
</feature>
<name>I8TC41_9GAMM</name>
<keyword evidence="1" id="KW-1133">Transmembrane helix</keyword>
<dbReference type="STRING" id="1172194.WQQ_13450"/>
<sequence>MRRRNLGRHDHDPFTDLLFDILLGFTFMFVIAVTALNPPAKKKGEIPAKAEIIITTTWPDGNPDDVDTWVQAPDGEVVWFRNPDAGLMHLDRDDRGTDNDRITINGQSVVNPLNQEVVTVRGTVPGEYTVNVHCYHSTTEKPVPVQISVVKVNPVLEVVYYGSVELAGQDSERTAVRFSVAEDGRIYNLHTLPKSLVTS</sequence>
<evidence type="ECO:0000256" key="1">
    <source>
        <dbReference type="SAM" id="Phobius"/>
    </source>
</evidence>
<dbReference type="Proteomes" id="UP000003704">
    <property type="component" value="Unassembled WGS sequence"/>
</dbReference>
<keyword evidence="1" id="KW-0812">Transmembrane</keyword>
<dbReference type="AlphaFoldDB" id="I8TC41"/>
<dbReference type="PATRIC" id="fig|1172194.4.peg.1294"/>
<organism evidence="2 3">
    <name type="scientific">Hydrocarboniphaga effusa AP103</name>
    <dbReference type="NCBI Taxonomy" id="1172194"/>
    <lineage>
        <taxon>Bacteria</taxon>
        <taxon>Pseudomonadati</taxon>
        <taxon>Pseudomonadota</taxon>
        <taxon>Gammaproteobacteria</taxon>
        <taxon>Nevskiales</taxon>
        <taxon>Nevskiaceae</taxon>
        <taxon>Hydrocarboniphaga</taxon>
    </lineage>
</organism>
<dbReference type="EMBL" id="AKGD01000001">
    <property type="protein sequence ID" value="EIT71208.1"/>
    <property type="molecule type" value="Genomic_DNA"/>
</dbReference>
<keyword evidence="3" id="KW-1185">Reference proteome</keyword>
<proteinExistence type="predicted"/>
<evidence type="ECO:0000313" key="2">
    <source>
        <dbReference type="EMBL" id="EIT71208.1"/>
    </source>
</evidence>
<dbReference type="OrthoDB" id="8419990at2"/>